<dbReference type="InterPro" id="IPR052585">
    <property type="entry name" value="Lipid_raft_assoc_Zn_ADH"/>
</dbReference>
<evidence type="ECO:0000313" key="3">
    <source>
        <dbReference type="Proteomes" id="UP001597199"/>
    </source>
</evidence>
<dbReference type="PANTHER" id="PTHR43482">
    <property type="entry name" value="PROTEIN AST1-RELATED"/>
    <property type="match status" value="1"/>
</dbReference>
<dbReference type="RefSeq" id="WP_204117898.1">
    <property type="nucleotide sequence ID" value="NZ_BOLV01000001.1"/>
</dbReference>
<dbReference type="InterPro" id="IPR013154">
    <property type="entry name" value="ADH-like_N"/>
</dbReference>
<dbReference type="SUPFAM" id="SSF50129">
    <property type="entry name" value="GroES-like"/>
    <property type="match status" value="1"/>
</dbReference>
<reference evidence="3" key="1">
    <citation type="journal article" date="2019" name="Int. J. Syst. Evol. Microbiol.">
        <title>The Global Catalogue of Microorganisms (GCM) 10K type strain sequencing project: providing services to taxonomists for standard genome sequencing and annotation.</title>
        <authorList>
            <consortium name="The Broad Institute Genomics Platform"/>
            <consortium name="The Broad Institute Genome Sequencing Center for Infectious Disease"/>
            <person name="Wu L."/>
            <person name="Ma J."/>
        </authorList>
    </citation>
    <scope>NUCLEOTIDE SEQUENCE [LARGE SCALE GENOMIC DNA]</scope>
    <source>
        <strain evidence="3">CCM 9110</strain>
    </source>
</reference>
<dbReference type="SUPFAM" id="SSF51735">
    <property type="entry name" value="NAD(P)-binding Rossmann-fold domains"/>
    <property type="match status" value="1"/>
</dbReference>
<keyword evidence="3" id="KW-1185">Reference proteome</keyword>
<organism evidence="2 3">
    <name type="scientific">Lacticaseibacillus suilingensis</name>
    <dbReference type="NCBI Taxonomy" id="2799577"/>
    <lineage>
        <taxon>Bacteria</taxon>
        <taxon>Bacillati</taxon>
        <taxon>Bacillota</taxon>
        <taxon>Bacilli</taxon>
        <taxon>Lactobacillales</taxon>
        <taxon>Lactobacillaceae</taxon>
        <taxon>Lacticaseibacillus</taxon>
    </lineage>
</organism>
<dbReference type="Proteomes" id="UP001597199">
    <property type="component" value="Unassembled WGS sequence"/>
</dbReference>
<dbReference type="PANTHER" id="PTHR43482:SF1">
    <property type="entry name" value="PROTEIN AST1-RELATED"/>
    <property type="match status" value="1"/>
</dbReference>
<dbReference type="Gene3D" id="3.90.180.10">
    <property type="entry name" value="Medium-chain alcohol dehydrogenases, catalytic domain"/>
    <property type="match status" value="1"/>
</dbReference>
<dbReference type="Pfam" id="PF13602">
    <property type="entry name" value="ADH_zinc_N_2"/>
    <property type="match status" value="1"/>
</dbReference>
<proteinExistence type="predicted"/>
<dbReference type="Pfam" id="PF08240">
    <property type="entry name" value="ADH_N"/>
    <property type="match status" value="1"/>
</dbReference>
<comment type="caution">
    <text evidence="2">The sequence shown here is derived from an EMBL/GenBank/DDBJ whole genome shotgun (WGS) entry which is preliminary data.</text>
</comment>
<dbReference type="Gene3D" id="3.40.50.720">
    <property type="entry name" value="NAD(P)-binding Rossmann-like Domain"/>
    <property type="match status" value="1"/>
</dbReference>
<dbReference type="InterPro" id="IPR011032">
    <property type="entry name" value="GroES-like_sf"/>
</dbReference>
<feature type="domain" description="Enoyl reductase (ER)" evidence="1">
    <location>
        <begin position="16"/>
        <end position="333"/>
    </location>
</feature>
<dbReference type="InterPro" id="IPR036291">
    <property type="entry name" value="NAD(P)-bd_dom_sf"/>
</dbReference>
<protein>
    <submittedName>
        <fullName evidence="2">Alcohol dehydrogenase catalytic domain-containing protein</fullName>
    </submittedName>
</protein>
<evidence type="ECO:0000313" key="2">
    <source>
        <dbReference type="EMBL" id="MFD1398237.1"/>
    </source>
</evidence>
<evidence type="ECO:0000259" key="1">
    <source>
        <dbReference type="SMART" id="SM00829"/>
    </source>
</evidence>
<dbReference type="SMART" id="SM00829">
    <property type="entry name" value="PKS_ER"/>
    <property type="match status" value="1"/>
</dbReference>
<dbReference type="InterPro" id="IPR020843">
    <property type="entry name" value="ER"/>
</dbReference>
<name>A0ABW4BCK3_9LACO</name>
<sequence>MSNNLAFAAYEGRPLADDQSLVAVSLPMPTPAPTDVIVKVQAISLNPVDEKMRASLPKQTQPRIFGYDATGEIVACGAAVTEFTMGQRVMYAGTTKRPGSWQQYQAVAAELIAGVPAGLSDQTAAALPLVGLTAWELLFEKMGFHAEALANQGKRLLIINGAGGVGSMLSQLAHWAGLTVAATASPQNFDWLRQHGVDQPLDYHQDLAATLAGQPAFDGVAILYATEPYLALASQVVAPFGHVGALVTPQGPLNVTALKGKAASLDFEYMFAKTDYDFNAASQGHILSQLAALAAANLLDASVTTTLQPISVATLKQGLTQLTSGHQVGKIVLTGPFEA</sequence>
<gene>
    <name evidence="2" type="ORF">ACFQ41_02820</name>
</gene>
<dbReference type="EMBL" id="JBHTOA010000016">
    <property type="protein sequence ID" value="MFD1398237.1"/>
    <property type="molecule type" value="Genomic_DNA"/>
</dbReference>
<accession>A0ABW4BCK3</accession>